<evidence type="ECO:0000313" key="3">
    <source>
        <dbReference type="EMBL" id="MFC3812186.1"/>
    </source>
</evidence>
<name>A0ABV7YZ22_9BACT</name>
<dbReference type="InterPro" id="IPR000326">
    <property type="entry name" value="PAP2/HPO"/>
</dbReference>
<dbReference type="RefSeq" id="WP_379839053.1">
    <property type="nucleotide sequence ID" value="NZ_JBHRYQ010000001.1"/>
</dbReference>
<proteinExistence type="predicted"/>
<accession>A0ABV7YZ22</accession>
<dbReference type="Pfam" id="PF01569">
    <property type="entry name" value="PAP2"/>
    <property type="match status" value="1"/>
</dbReference>
<gene>
    <name evidence="3" type="ORF">ACFOOI_16110</name>
</gene>
<evidence type="ECO:0000313" key="4">
    <source>
        <dbReference type="Proteomes" id="UP001595616"/>
    </source>
</evidence>
<keyword evidence="1" id="KW-0732">Signal</keyword>
<evidence type="ECO:0000256" key="1">
    <source>
        <dbReference type="SAM" id="SignalP"/>
    </source>
</evidence>
<dbReference type="SUPFAM" id="SSF48317">
    <property type="entry name" value="Acid phosphatase/Vanadium-dependent haloperoxidase"/>
    <property type="match status" value="2"/>
</dbReference>
<dbReference type="PANTHER" id="PTHR34599:SF1">
    <property type="entry name" value="PHOSPHATIDIC ACID PHOSPHATASE TYPE 2_HALOPEROXIDASE DOMAIN-CONTAINING PROTEIN"/>
    <property type="match status" value="1"/>
</dbReference>
<protein>
    <submittedName>
        <fullName evidence="3">Phosphatase PAP2 family protein</fullName>
    </submittedName>
</protein>
<reference evidence="4" key="1">
    <citation type="journal article" date="2019" name="Int. J. Syst. Evol. Microbiol.">
        <title>The Global Catalogue of Microorganisms (GCM) 10K type strain sequencing project: providing services to taxonomists for standard genome sequencing and annotation.</title>
        <authorList>
            <consortium name="The Broad Institute Genomics Platform"/>
            <consortium name="The Broad Institute Genome Sequencing Center for Infectious Disease"/>
            <person name="Wu L."/>
            <person name="Ma J."/>
        </authorList>
    </citation>
    <scope>NUCLEOTIDE SEQUENCE [LARGE SCALE GENOMIC DNA]</scope>
    <source>
        <strain evidence="4">CECT 7956</strain>
    </source>
</reference>
<comment type="caution">
    <text evidence="3">The sequence shown here is derived from an EMBL/GenBank/DDBJ whole genome shotgun (WGS) entry which is preliminary data.</text>
</comment>
<dbReference type="PANTHER" id="PTHR34599">
    <property type="entry name" value="PEROXIDASE-RELATED"/>
    <property type="match status" value="1"/>
</dbReference>
<dbReference type="Proteomes" id="UP001595616">
    <property type="component" value="Unassembled WGS sequence"/>
</dbReference>
<dbReference type="Gene3D" id="1.10.606.10">
    <property type="entry name" value="Vanadium-containing Chloroperoxidase, domain 2"/>
    <property type="match status" value="2"/>
</dbReference>
<dbReference type="PROSITE" id="PS51257">
    <property type="entry name" value="PROKAR_LIPOPROTEIN"/>
    <property type="match status" value="1"/>
</dbReference>
<dbReference type="InterPro" id="IPR016119">
    <property type="entry name" value="Br/Cl_peroxidase_C"/>
</dbReference>
<organism evidence="3 4">
    <name type="scientific">Lacihabitans lacunae</name>
    <dbReference type="NCBI Taxonomy" id="1028214"/>
    <lineage>
        <taxon>Bacteria</taxon>
        <taxon>Pseudomonadati</taxon>
        <taxon>Bacteroidota</taxon>
        <taxon>Cytophagia</taxon>
        <taxon>Cytophagales</taxon>
        <taxon>Leadbetterellaceae</taxon>
        <taxon>Lacihabitans</taxon>
    </lineage>
</organism>
<sequence length="512" mass="55969">MYTHKNLFLATLILLAFVSCDKSVDVTQVEPYAPIKQNENGGTWKTFLIADPSQIFVALPKLETDASYKAELDSLKKIVLPAVNSSQKASINYWGAGFVYRWNEIARELAAKYNLPPVAKADGTYPVPDPNNPLAEPKFPFANPPYASRAFAYLSIAQYDALVAAWYYKFKYNRKPIRVSDPSVVQGLPQNSLPSYPSEGAVVSSASYVVLLSMFPGETEFLNTKLAEALNVPLWAGINVKSDIEAGAKLGKAVADVALAKSKTDGMGNANNQTVTAGFIAAAKARGVTKLWESLEVPVRPPLLPNYGAVKTWTFDKATLEKIRPKTPFLVGSPEWEKDLAELKAIDKSQTREQSRIAAYWADGPGTYTPPGHWNRLATDLCLNAKLSEISTARVLAYLNTGVMDAGIACWEAKYYYYAPRPQQFGLKTSVGLPNFPSYTSGHSTFSSAAATILGYMFPSASSELTAKALEASNSRIYGLIHFRVDAEMGLDHGKKIGELVIQRAKSDGFEL</sequence>
<dbReference type="EMBL" id="JBHRYQ010000001">
    <property type="protein sequence ID" value="MFC3812186.1"/>
    <property type="molecule type" value="Genomic_DNA"/>
</dbReference>
<feature type="chain" id="PRO_5046045118" evidence="1">
    <location>
        <begin position="22"/>
        <end position="512"/>
    </location>
</feature>
<keyword evidence="4" id="KW-1185">Reference proteome</keyword>
<dbReference type="InterPro" id="IPR052559">
    <property type="entry name" value="V-haloperoxidase"/>
</dbReference>
<feature type="signal peptide" evidence="1">
    <location>
        <begin position="1"/>
        <end position="21"/>
    </location>
</feature>
<dbReference type="InterPro" id="IPR036938">
    <property type="entry name" value="PAP2/HPO_sf"/>
</dbReference>
<feature type="domain" description="Phosphatidic acid phosphatase type 2/haloperoxidase" evidence="2">
    <location>
        <begin position="408"/>
        <end position="492"/>
    </location>
</feature>
<evidence type="ECO:0000259" key="2">
    <source>
        <dbReference type="Pfam" id="PF01569"/>
    </source>
</evidence>
<dbReference type="CDD" id="cd03398">
    <property type="entry name" value="PAP2_haloperoxidase"/>
    <property type="match status" value="1"/>
</dbReference>